<dbReference type="Proteomes" id="UP000351155">
    <property type="component" value="Unassembled WGS sequence"/>
</dbReference>
<keyword evidence="7" id="KW-0460">Magnesium</keyword>
<dbReference type="GO" id="GO:0046872">
    <property type="term" value="F:metal ion binding"/>
    <property type="evidence" value="ECO:0007669"/>
    <property type="project" value="UniProtKB-KW"/>
</dbReference>
<keyword evidence="2" id="KW-1003">Cell membrane</keyword>
<dbReference type="CDD" id="cd06853">
    <property type="entry name" value="GT_WecA_like"/>
    <property type="match status" value="1"/>
</dbReference>
<keyword evidence="7" id="KW-0479">Metal-binding</keyword>
<feature type="transmembrane region" description="Helical" evidence="8">
    <location>
        <begin position="132"/>
        <end position="152"/>
    </location>
</feature>
<feature type="transmembrane region" description="Helical" evidence="8">
    <location>
        <begin position="6"/>
        <end position="24"/>
    </location>
</feature>
<sequence>MNLLDTFTELTSIFLFTTCFLFLARKVAKYLGLVDKPNFRKRHQGMIPLVGGISVFAGICFAFAVTDYYIPHARLYLICATVLVVVGALDDRYDISVKIRAFVQAAVGIAMMVVAKLHLGSLGYIFGSWELVLGPFGYFLTLFAVWVAINAFNMGRWDRWSSGRAILRLVCSYRDDFMVRWSIQPCDVVLCHDCSHSALYPFKSRRIGPSL</sequence>
<dbReference type="GO" id="GO:0071555">
    <property type="term" value="P:cell wall organization"/>
    <property type="evidence" value="ECO:0007669"/>
    <property type="project" value="TreeGrafter"/>
</dbReference>
<evidence type="ECO:0000313" key="10">
    <source>
        <dbReference type="Proteomes" id="UP000351155"/>
    </source>
</evidence>
<evidence type="ECO:0000256" key="2">
    <source>
        <dbReference type="ARBA" id="ARBA00022475"/>
    </source>
</evidence>
<dbReference type="PANTHER" id="PTHR22926">
    <property type="entry name" value="PHOSPHO-N-ACETYLMURAMOYL-PENTAPEPTIDE-TRANSFERASE"/>
    <property type="match status" value="1"/>
</dbReference>
<keyword evidence="4 8" id="KW-0812">Transmembrane</keyword>
<organism evidence="9 10">
    <name type="scientific">Enterobacter cancerogenus</name>
    <dbReference type="NCBI Taxonomy" id="69218"/>
    <lineage>
        <taxon>Bacteria</taxon>
        <taxon>Pseudomonadati</taxon>
        <taxon>Pseudomonadota</taxon>
        <taxon>Gammaproteobacteria</taxon>
        <taxon>Enterobacterales</taxon>
        <taxon>Enterobacteriaceae</taxon>
        <taxon>Enterobacter</taxon>
        <taxon>Enterobacter cloacae complex</taxon>
    </lineage>
</organism>
<dbReference type="GO" id="GO:0005886">
    <property type="term" value="C:plasma membrane"/>
    <property type="evidence" value="ECO:0007669"/>
    <property type="project" value="UniProtKB-SubCell"/>
</dbReference>
<evidence type="ECO:0000256" key="7">
    <source>
        <dbReference type="PIRSR" id="PIRSR600715-1"/>
    </source>
</evidence>
<feature type="transmembrane region" description="Helical" evidence="8">
    <location>
        <begin position="101"/>
        <end position="126"/>
    </location>
</feature>
<gene>
    <name evidence="9" type="primary">wecA_1</name>
    <name evidence="9" type="ORF">NCTC12126_00795</name>
</gene>
<dbReference type="GO" id="GO:0044038">
    <property type="term" value="P:cell wall macromolecule biosynthetic process"/>
    <property type="evidence" value="ECO:0007669"/>
    <property type="project" value="TreeGrafter"/>
</dbReference>
<dbReference type="InterPro" id="IPR000715">
    <property type="entry name" value="Glycosyl_transferase_4"/>
</dbReference>
<reference evidence="9 10" key="1">
    <citation type="submission" date="2019-03" db="EMBL/GenBank/DDBJ databases">
        <authorList>
            <consortium name="Pathogen Informatics"/>
        </authorList>
    </citation>
    <scope>NUCLEOTIDE SEQUENCE [LARGE SCALE GENOMIC DNA]</scope>
    <source>
        <strain evidence="9 10">NCTC12126</strain>
    </source>
</reference>
<keyword evidence="3 9" id="KW-0808">Transferase</keyword>
<name>A0A484WRQ3_9ENTR</name>
<evidence type="ECO:0000256" key="4">
    <source>
        <dbReference type="ARBA" id="ARBA00022692"/>
    </source>
</evidence>
<dbReference type="AlphaFoldDB" id="A0A484WRQ3"/>
<evidence type="ECO:0000256" key="8">
    <source>
        <dbReference type="SAM" id="Phobius"/>
    </source>
</evidence>
<feature type="transmembrane region" description="Helical" evidence="8">
    <location>
        <begin position="45"/>
        <end position="65"/>
    </location>
</feature>
<evidence type="ECO:0000256" key="6">
    <source>
        <dbReference type="ARBA" id="ARBA00023136"/>
    </source>
</evidence>
<dbReference type="GO" id="GO:0036380">
    <property type="term" value="F:UDP-N-acetylglucosamine-undecaprenyl-phosphate N-acetylglucosaminephosphotransferase activity"/>
    <property type="evidence" value="ECO:0007669"/>
    <property type="project" value="UniProtKB-EC"/>
</dbReference>
<comment type="subcellular location">
    <subcellularLocation>
        <location evidence="1">Cell membrane</location>
        <topology evidence="1">Multi-pass membrane protein</topology>
    </subcellularLocation>
</comment>
<evidence type="ECO:0000256" key="3">
    <source>
        <dbReference type="ARBA" id="ARBA00022679"/>
    </source>
</evidence>
<dbReference type="PANTHER" id="PTHR22926:SF3">
    <property type="entry name" value="UNDECAPRENYL-PHOSPHATE ALPHA-N-ACETYLGLUCOSAMINYL 1-PHOSPHATE TRANSFERASE"/>
    <property type="match status" value="1"/>
</dbReference>
<comment type="cofactor">
    <cofactor evidence="7">
        <name>Mg(2+)</name>
        <dbReference type="ChEBI" id="CHEBI:18420"/>
    </cofactor>
</comment>
<keyword evidence="5 8" id="KW-1133">Transmembrane helix</keyword>
<dbReference type="Pfam" id="PF00953">
    <property type="entry name" value="Glycos_transf_4"/>
    <property type="match status" value="1"/>
</dbReference>
<dbReference type="GO" id="GO:0009103">
    <property type="term" value="P:lipopolysaccharide biosynthetic process"/>
    <property type="evidence" value="ECO:0007669"/>
    <property type="project" value="TreeGrafter"/>
</dbReference>
<accession>A0A484WRQ3</accession>
<keyword evidence="6 8" id="KW-0472">Membrane</keyword>
<feature type="binding site" evidence="7">
    <location>
        <position position="153"/>
    </location>
    <ligand>
        <name>Mg(2+)</name>
        <dbReference type="ChEBI" id="CHEBI:18420"/>
    </ligand>
</feature>
<dbReference type="EMBL" id="CAADIW010000004">
    <property type="protein sequence ID" value="VFS14231.1"/>
    <property type="molecule type" value="Genomic_DNA"/>
</dbReference>
<evidence type="ECO:0000256" key="1">
    <source>
        <dbReference type="ARBA" id="ARBA00004651"/>
    </source>
</evidence>
<protein>
    <submittedName>
        <fullName evidence="9">Undecaprenyl-phosphate alpha-N-acetylglucosaminyl 1-phosphatetransferase</fullName>
        <ecNumber evidence="9">2.7.8.33</ecNumber>
    </submittedName>
</protein>
<dbReference type="EC" id="2.7.8.33" evidence="9"/>
<evidence type="ECO:0000313" key="9">
    <source>
        <dbReference type="EMBL" id="VFS14231.1"/>
    </source>
</evidence>
<feature type="transmembrane region" description="Helical" evidence="8">
    <location>
        <begin position="71"/>
        <end position="89"/>
    </location>
</feature>
<proteinExistence type="predicted"/>
<evidence type="ECO:0000256" key="5">
    <source>
        <dbReference type="ARBA" id="ARBA00022989"/>
    </source>
</evidence>